<dbReference type="Gene3D" id="3.40.640.10">
    <property type="entry name" value="Type I PLP-dependent aspartate aminotransferase-like (Major domain)"/>
    <property type="match status" value="1"/>
</dbReference>
<dbReference type="PANTHER" id="PTHR30244">
    <property type="entry name" value="TRANSAMINASE"/>
    <property type="match status" value="1"/>
</dbReference>
<evidence type="ECO:0000313" key="4">
    <source>
        <dbReference type="Proteomes" id="UP001597463"/>
    </source>
</evidence>
<comment type="caution">
    <text evidence="3">The sequence shown here is derived from an EMBL/GenBank/DDBJ whole genome shotgun (WGS) entry which is preliminary data.</text>
</comment>
<keyword evidence="3" id="KW-0032">Aminotransferase</keyword>
<protein>
    <submittedName>
        <fullName evidence="3">DegT/DnrJ/EryC1/StrS family aminotransferase</fullName>
    </submittedName>
</protein>
<sequence length="414" mass="44446">MARPATVPPTAGLPLRLADLRPWGDADLAGRLAQWLGLPHQVQLECSGTSALMVALRTLKTLAPGRSEVVAPAYTCPLVALAVAQCGLRLRLCDLRADALDMDPQALRALCSERTLAVLPTHLCGRVADVAMAMDRAHAVGAYVVEDAAQALGAKFGPQPNDRPAGTLGDIGFYSLAVGKGLTTFEGGVLTARDAAVREALRATSAATVRPSPWWELRRSVELAGYAALYRPAGLHLAYGAPLQQSLARHDWVEAAGDDFDDFIPQHPLGRWRRRVGCRALERLAAFQQQAAGQAQRRSAQLAAIPGLEVVADAAPRARGTWPVILLRLPRSAARDALLRAHWGDGSGLSLPFVHVLTDYGRYDHVLDAARHDPVEQARDWAGRLLAISNSPWLDDGRFAGLLQILEQSALATS</sequence>
<comment type="similarity">
    <text evidence="2">Belongs to the DegT/DnrJ/EryC1 family.</text>
</comment>
<dbReference type="GO" id="GO:0008483">
    <property type="term" value="F:transaminase activity"/>
    <property type="evidence" value="ECO:0007669"/>
    <property type="project" value="UniProtKB-KW"/>
</dbReference>
<keyword evidence="1 2" id="KW-0663">Pyridoxal phosphate</keyword>
<organism evidence="3 4">
    <name type="scientific">Comamonas terrae</name>
    <dbReference type="NCBI Taxonomy" id="673548"/>
    <lineage>
        <taxon>Bacteria</taxon>
        <taxon>Pseudomonadati</taxon>
        <taxon>Pseudomonadota</taxon>
        <taxon>Betaproteobacteria</taxon>
        <taxon>Burkholderiales</taxon>
        <taxon>Comamonadaceae</taxon>
        <taxon>Comamonas</taxon>
    </lineage>
</organism>
<accession>A0ABW5UKJ0</accession>
<dbReference type="RefSeq" id="WP_066475165.1">
    <property type="nucleotide sequence ID" value="NZ_BCNT01000004.1"/>
</dbReference>
<evidence type="ECO:0000256" key="1">
    <source>
        <dbReference type="ARBA" id="ARBA00022898"/>
    </source>
</evidence>
<dbReference type="SUPFAM" id="SSF53383">
    <property type="entry name" value="PLP-dependent transferases"/>
    <property type="match status" value="1"/>
</dbReference>
<proteinExistence type="inferred from homology"/>
<dbReference type="InterPro" id="IPR000653">
    <property type="entry name" value="DegT/StrS_aminotransferase"/>
</dbReference>
<dbReference type="InterPro" id="IPR015421">
    <property type="entry name" value="PyrdxlP-dep_Trfase_major"/>
</dbReference>
<dbReference type="Proteomes" id="UP001597463">
    <property type="component" value="Unassembled WGS sequence"/>
</dbReference>
<dbReference type="InterPro" id="IPR015424">
    <property type="entry name" value="PyrdxlP-dep_Trfase"/>
</dbReference>
<dbReference type="Pfam" id="PF01041">
    <property type="entry name" value="DegT_DnrJ_EryC1"/>
    <property type="match status" value="1"/>
</dbReference>
<gene>
    <name evidence="3" type="ORF">ACFSW6_04835</name>
</gene>
<name>A0ABW5UKJ0_9BURK</name>
<evidence type="ECO:0000313" key="3">
    <source>
        <dbReference type="EMBL" id="MFD2753399.1"/>
    </source>
</evidence>
<keyword evidence="4" id="KW-1185">Reference proteome</keyword>
<evidence type="ECO:0000256" key="2">
    <source>
        <dbReference type="RuleBase" id="RU004508"/>
    </source>
</evidence>
<reference evidence="4" key="1">
    <citation type="journal article" date="2019" name="Int. J. Syst. Evol. Microbiol.">
        <title>The Global Catalogue of Microorganisms (GCM) 10K type strain sequencing project: providing services to taxonomists for standard genome sequencing and annotation.</title>
        <authorList>
            <consortium name="The Broad Institute Genomics Platform"/>
            <consortium name="The Broad Institute Genome Sequencing Center for Infectious Disease"/>
            <person name="Wu L."/>
            <person name="Ma J."/>
        </authorList>
    </citation>
    <scope>NUCLEOTIDE SEQUENCE [LARGE SCALE GENOMIC DNA]</scope>
    <source>
        <strain evidence="4">TISTR 1906</strain>
    </source>
</reference>
<dbReference type="EMBL" id="JBHUMV010000002">
    <property type="protein sequence ID" value="MFD2753399.1"/>
    <property type="molecule type" value="Genomic_DNA"/>
</dbReference>
<keyword evidence="3" id="KW-0808">Transferase</keyword>
<dbReference type="PANTHER" id="PTHR30244:SF36">
    <property type="entry name" value="3-OXO-GLUCOSE-6-PHOSPHATE:GLUTAMATE AMINOTRANSFERASE"/>
    <property type="match status" value="1"/>
</dbReference>